<dbReference type="PANTHER" id="PTHR31650">
    <property type="entry name" value="O-ACYLTRANSFERASE (WSD1-LIKE) FAMILY PROTEIN"/>
    <property type="match status" value="1"/>
</dbReference>
<feature type="domain" description="O-acyltransferase WSD1 C-terminal" evidence="13">
    <location>
        <begin position="316"/>
        <end position="465"/>
    </location>
</feature>
<dbReference type="InterPro" id="IPR004255">
    <property type="entry name" value="O-acyltransferase_WSD1_N"/>
</dbReference>
<evidence type="ECO:0000256" key="7">
    <source>
        <dbReference type="ARBA" id="ARBA00022798"/>
    </source>
</evidence>
<dbReference type="PANTHER" id="PTHR31650:SF1">
    <property type="entry name" value="WAX ESTER SYNTHASE_DIACYLGLYCEROL ACYLTRANSFERASE 4-RELATED"/>
    <property type="match status" value="1"/>
</dbReference>
<dbReference type="GO" id="GO:0005886">
    <property type="term" value="C:plasma membrane"/>
    <property type="evidence" value="ECO:0007669"/>
    <property type="project" value="TreeGrafter"/>
</dbReference>
<evidence type="ECO:0000256" key="8">
    <source>
        <dbReference type="ARBA" id="ARBA00023098"/>
    </source>
</evidence>
<sequence length="479" mass="51855">MDRLSGLDASFLYLETPAQLMHVCAVMVLDPATMTTPYTFGAMQREIDVRVRDVPGFTRKVRGVPLGLDHPVWVRDKGFDIERHVHRLALPTPGVYAELMDLCAHLASLPLDRSRPLWEMWVIEGYRPAGEDGEPEDEKVVVFAKMHHATVDGVSGSNLISHLCSLEPDSPPLVPEHAPHPRDPGRGELLGRAVIGTATRPVTLAKVLKPSAQLVTKSIGRARQGTAMAAPFSAPRTSFNGTITSHRSIAMADLDLEEIRRIKKVTGTTVNDVVLAVSGGALRAYLEERDELPDSSLLATVPVSVRDSSRRSTGANKVSALFTKLGTDIDDPLERLQMLAERNQHAKEHHNAISADALQDWAEFAAPRTFGLAVRAYANLRLAEKHPVVHNLVISNVPGPPIPLYFMGARIEALCPLGPVFHGAGLNVTVMSNAGQMHVGAIACRESMPDTDALVRHFPAELARLSAAVDAAGSPDAAR</sequence>
<dbReference type="RefSeq" id="WP_179726350.1">
    <property type="nucleotide sequence ID" value="NZ_BAABEF010000001.1"/>
</dbReference>
<dbReference type="InterPro" id="IPR014292">
    <property type="entry name" value="Acyl_transf_WS/DGAT"/>
</dbReference>
<evidence type="ECO:0000256" key="5">
    <source>
        <dbReference type="ARBA" id="ARBA00022516"/>
    </source>
</evidence>
<evidence type="ECO:0000256" key="9">
    <source>
        <dbReference type="ARBA" id="ARBA00023315"/>
    </source>
</evidence>
<dbReference type="InterPro" id="IPR045034">
    <property type="entry name" value="O-acyltransferase_WSD1-like"/>
</dbReference>
<dbReference type="UniPathway" id="UPA00282"/>
<dbReference type="InterPro" id="IPR009721">
    <property type="entry name" value="O-acyltransferase_WSD1_C"/>
</dbReference>
<dbReference type="GO" id="GO:0001666">
    <property type="term" value="P:response to hypoxia"/>
    <property type="evidence" value="ECO:0007669"/>
    <property type="project" value="TreeGrafter"/>
</dbReference>
<dbReference type="SUPFAM" id="SSF52777">
    <property type="entry name" value="CoA-dependent acyltransferases"/>
    <property type="match status" value="1"/>
</dbReference>
<dbReference type="GO" id="GO:0006071">
    <property type="term" value="P:glycerol metabolic process"/>
    <property type="evidence" value="ECO:0007669"/>
    <property type="project" value="UniProtKB-KW"/>
</dbReference>
<dbReference type="GO" id="GO:0019432">
    <property type="term" value="P:triglyceride biosynthetic process"/>
    <property type="evidence" value="ECO:0007669"/>
    <property type="project" value="UniProtKB-UniPathway"/>
</dbReference>
<evidence type="ECO:0000256" key="6">
    <source>
        <dbReference type="ARBA" id="ARBA00022679"/>
    </source>
</evidence>
<evidence type="ECO:0000313" key="15">
    <source>
        <dbReference type="Proteomes" id="UP000582231"/>
    </source>
</evidence>
<evidence type="ECO:0000259" key="12">
    <source>
        <dbReference type="Pfam" id="PF03007"/>
    </source>
</evidence>
<dbReference type="GO" id="GO:0051701">
    <property type="term" value="P:biological process involved in interaction with host"/>
    <property type="evidence" value="ECO:0007669"/>
    <property type="project" value="TreeGrafter"/>
</dbReference>
<evidence type="ECO:0000256" key="10">
    <source>
        <dbReference type="ARBA" id="ARBA00048109"/>
    </source>
</evidence>
<keyword evidence="9 11" id="KW-0012">Acyltransferase</keyword>
<dbReference type="NCBIfam" id="TIGR02946">
    <property type="entry name" value="acyl_WS_DGAT"/>
    <property type="match status" value="1"/>
</dbReference>
<comment type="caution">
    <text evidence="14">The sequence shown here is derived from an EMBL/GenBank/DDBJ whole genome shotgun (WGS) entry which is preliminary data.</text>
</comment>
<comment type="similarity">
    <text evidence="3 11">Belongs to the long-chain O-acyltransferase family.</text>
</comment>
<evidence type="ECO:0000256" key="2">
    <source>
        <dbReference type="ARBA" id="ARBA00005189"/>
    </source>
</evidence>
<evidence type="ECO:0000256" key="11">
    <source>
        <dbReference type="RuleBase" id="RU361241"/>
    </source>
</evidence>
<evidence type="ECO:0000256" key="3">
    <source>
        <dbReference type="ARBA" id="ARBA00009587"/>
    </source>
</evidence>
<evidence type="ECO:0000256" key="4">
    <source>
        <dbReference type="ARBA" id="ARBA00013244"/>
    </source>
</evidence>
<dbReference type="InterPro" id="IPR023213">
    <property type="entry name" value="CAT-like_dom_sf"/>
</dbReference>
<dbReference type="AlphaFoldDB" id="A0A852RH72"/>
<keyword evidence="8 11" id="KW-0443">Lipid metabolism</keyword>
<gene>
    <name evidence="14" type="ORF">BJ958_001594</name>
</gene>
<name>A0A852RH72_9ACTN</name>
<comment type="catalytic activity">
    <reaction evidence="10 11">
        <text>an acyl-CoA + a 1,2-diacyl-sn-glycerol = a triacyl-sn-glycerol + CoA</text>
        <dbReference type="Rhea" id="RHEA:10868"/>
        <dbReference type="ChEBI" id="CHEBI:17815"/>
        <dbReference type="ChEBI" id="CHEBI:57287"/>
        <dbReference type="ChEBI" id="CHEBI:58342"/>
        <dbReference type="ChEBI" id="CHEBI:64615"/>
        <dbReference type="EC" id="2.3.1.20"/>
    </reaction>
</comment>
<dbReference type="EC" id="2.3.1.20" evidence="4 11"/>
<reference evidence="14 15" key="1">
    <citation type="submission" date="2020-07" db="EMBL/GenBank/DDBJ databases">
        <title>Sequencing the genomes of 1000 actinobacteria strains.</title>
        <authorList>
            <person name="Klenk H.-P."/>
        </authorList>
    </citation>
    <scope>NUCLEOTIDE SEQUENCE [LARGE SCALE GENOMIC DNA]</scope>
    <source>
        <strain evidence="14 15">DSM 19082</strain>
    </source>
</reference>
<evidence type="ECO:0000259" key="13">
    <source>
        <dbReference type="Pfam" id="PF06974"/>
    </source>
</evidence>
<feature type="domain" description="O-acyltransferase WSD1-like N-terminal" evidence="12">
    <location>
        <begin position="4"/>
        <end position="274"/>
    </location>
</feature>
<dbReference type="EMBL" id="JACCBF010000001">
    <property type="protein sequence ID" value="NYD30048.1"/>
    <property type="molecule type" value="Genomic_DNA"/>
</dbReference>
<keyword evidence="15" id="KW-1185">Reference proteome</keyword>
<comment type="pathway">
    <text evidence="1 11">Glycerolipid metabolism; triacylglycerol biosynthesis.</text>
</comment>
<accession>A0A852RH72</accession>
<dbReference type="GO" id="GO:0071731">
    <property type="term" value="P:response to nitric oxide"/>
    <property type="evidence" value="ECO:0007669"/>
    <property type="project" value="TreeGrafter"/>
</dbReference>
<proteinExistence type="inferred from homology"/>
<keyword evidence="6 11" id="KW-0808">Transferase</keyword>
<evidence type="ECO:0000256" key="1">
    <source>
        <dbReference type="ARBA" id="ARBA00004771"/>
    </source>
</evidence>
<protein>
    <recommendedName>
        <fullName evidence="4 11">Diacylglycerol O-acyltransferase</fullName>
        <ecNumber evidence="4 11">2.3.1.20</ecNumber>
    </recommendedName>
</protein>
<keyword evidence="5 11" id="KW-0444">Lipid biosynthesis</keyword>
<dbReference type="Pfam" id="PF03007">
    <property type="entry name" value="WS_DGAT_cat"/>
    <property type="match status" value="1"/>
</dbReference>
<organism evidence="14 15">
    <name type="scientific">Nocardioides kongjuensis</name>
    <dbReference type="NCBI Taxonomy" id="349522"/>
    <lineage>
        <taxon>Bacteria</taxon>
        <taxon>Bacillati</taxon>
        <taxon>Actinomycetota</taxon>
        <taxon>Actinomycetes</taxon>
        <taxon>Propionibacteriales</taxon>
        <taxon>Nocardioidaceae</taxon>
        <taxon>Nocardioides</taxon>
    </lineage>
</organism>
<keyword evidence="7 11" id="KW-0319">Glycerol metabolism</keyword>
<evidence type="ECO:0000313" key="14">
    <source>
        <dbReference type="EMBL" id="NYD30048.1"/>
    </source>
</evidence>
<dbReference type="GO" id="GO:0004144">
    <property type="term" value="F:diacylglycerol O-acyltransferase activity"/>
    <property type="evidence" value="ECO:0007669"/>
    <property type="project" value="UniProtKB-EC"/>
</dbReference>
<dbReference type="Gene3D" id="3.30.559.10">
    <property type="entry name" value="Chloramphenicol acetyltransferase-like domain"/>
    <property type="match status" value="1"/>
</dbReference>
<comment type="pathway">
    <text evidence="2">Lipid metabolism.</text>
</comment>
<dbReference type="Proteomes" id="UP000582231">
    <property type="component" value="Unassembled WGS sequence"/>
</dbReference>
<dbReference type="Pfam" id="PF06974">
    <property type="entry name" value="WS_DGAT_C"/>
    <property type="match status" value="1"/>
</dbReference>